<dbReference type="EMBL" id="KK198753">
    <property type="protein sequence ID" value="KCW90285.1"/>
    <property type="molecule type" value="Genomic_DNA"/>
</dbReference>
<dbReference type="Gramene" id="KCW90284">
    <property type="protein sequence ID" value="KCW90284"/>
    <property type="gene ID" value="EUGRSUZ_A02429"/>
</dbReference>
<gene>
    <name evidence="1" type="ORF">EUGRSUZ_A02429</name>
</gene>
<reference evidence="1" key="1">
    <citation type="submission" date="2013-07" db="EMBL/GenBank/DDBJ databases">
        <title>The genome of Eucalyptus grandis.</title>
        <authorList>
            <person name="Schmutz J."/>
            <person name="Hayes R."/>
            <person name="Myburg A."/>
            <person name="Tuskan G."/>
            <person name="Grattapaglia D."/>
            <person name="Rokhsar D.S."/>
        </authorList>
    </citation>
    <scope>NUCLEOTIDE SEQUENCE</scope>
    <source>
        <tissue evidence="1">Leaf extractions</tissue>
    </source>
</reference>
<organism evidence="1">
    <name type="scientific">Eucalyptus grandis</name>
    <name type="common">Flooded gum</name>
    <dbReference type="NCBI Taxonomy" id="71139"/>
    <lineage>
        <taxon>Eukaryota</taxon>
        <taxon>Viridiplantae</taxon>
        <taxon>Streptophyta</taxon>
        <taxon>Embryophyta</taxon>
        <taxon>Tracheophyta</taxon>
        <taxon>Spermatophyta</taxon>
        <taxon>Magnoliopsida</taxon>
        <taxon>eudicotyledons</taxon>
        <taxon>Gunneridae</taxon>
        <taxon>Pentapetalae</taxon>
        <taxon>rosids</taxon>
        <taxon>malvids</taxon>
        <taxon>Myrtales</taxon>
        <taxon>Myrtaceae</taxon>
        <taxon>Myrtoideae</taxon>
        <taxon>Eucalypteae</taxon>
        <taxon>Eucalyptus</taxon>
    </lineage>
</organism>
<sequence length="83" mass="9328">MQNTHVLFDEDYIMYWWRSELMEYEDGELSWFNTGVRVGVGIGDSITAVLSDHCDGDDHHHGGCCGVGVARHRGGRRCCPRAS</sequence>
<accession>A0A059DIJ7</accession>
<dbReference type="Gramene" id="KCW90285">
    <property type="protein sequence ID" value="KCW90285"/>
    <property type="gene ID" value="EUGRSUZ_A02429"/>
</dbReference>
<protein>
    <submittedName>
        <fullName evidence="1">Uncharacterized protein</fullName>
    </submittedName>
</protein>
<dbReference type="EMBL" id="KK198753">
    <property type="protein sequence ID" value="KCW90284.1"/>
    <property type="molecule type" value="Genomic_DNA"/>
</dbReference>
<proteinExistence type="predicted"/>
<name>A0A059DIJ7_EUCGR</name>
<evidence type="ECO:0000313" key="1">
    <source>
        <dbReference type="EMBL" id="KCW90284.1"/>
    </source>
</evidence>
<dbReference type="AlphaFoldDB" id="A0A059DIJ7"/>